<reference evidence="2 3" key="1">
    <citation type="journal article" date="2016" name="Nat. Commun.">
        <title>Thousands of microbial genomes shed light on interconnected biogeochemical processes in an aquifer system.</title>
        <authorList>
            <person name="Anantharaman K."/>
            <person name="Brown C.T."/>
            <person name="Hug L.A."/>
            <person name="Sharon I."/>
            <person name="Castelle C.J."/>
            <person name="Probst A.J."/>
            <person name="Thomas B.C."/>
            <person name="Singh A."/>
            <person name="Wilkins M.J."/>
            <person name="Karaoz U."/>
            <person name="Brodie E.L."/>
            <person name="Williams K.H."/>
            <person name="Hubbard S.S."/>
            <person name="Banfield J.F."/>
        </authorList>
    </citation>
    <scope>NUCLEOTIDE SEQUENCE [LARGE SCALE GENOMIC DNA]</scope>
</reference>
<dbReference type="InterPro" id="IPR041657">
    <property type="entry name" value="HTH_17"/>
</dbReference>
<proteinExistence type="predicted"/>
<dbReference type="InterPro" id="IPR010093">
    <property type="entry name" value="SinI_DNA-bd"/>
</dbReference>
<dbReference type="EMBL" id="MHLA01000014">
    <property type="protein sequence ID" value="OGY99556.1"/>
    <property type="molecule type" value="Genomic_DNA"/>
</dbReference>
<gene>
    <name evidence="2" type="ORF">A2945_02840</name>
</gene>
<dbReference type="STRING" id="1798650.A2945_02840"/>
<dbReference type="NCBIfam" id="TIGR01764">
    <property type="entry name" value="excise"/>
    <property type="match status" value="1"/>
</dbReference>
<dbReference type="GO" id="GO:0003677">
    <property type="term" value="F:DNA binding"/>
    <property type="evidence" value="ECO:0007669"/>
    <property type="project" value="InterPro"/>
</dbReference>
<evidence type="ECO:0000259" key="1">
    <source>
        <dbReference type="Pfam" id="PF12728"/>
    </source>
</evidence>
<protein>
    <recommendedName>
        <fullName evidence="1">Helix-turn-helix domain-containing protein</fullName>
    </recommendedName>
</protein>
<comment type="caution">
    <text evidence="2">The sequence shown here is derived from an EMBL/GenBank/DDBJ whole genome shotgun (WGS) entry which is preliminary data.</text>
</comment>
<feature type="domain" description="Helix-turn-helix" evidence="1">
    <location>
        <begin position="5"/>
        <end position="47"/>
    </location>
</feature>
<dbReference type="Proteomes" id="UP000178880">
    <property type="component" value="Unassembled WGS sequence"/>
</dbReference>
<dbReference type="Pfam" id="PF12728">
    <property type="entry name" value="HTH_17"/>
    <property type="match status" value="1"/>
</dbReference>
<organism evidence="2 3">
    <name type="scientific">Candidatus Liptonbacteria bacterium RIFCSPLOWO2_01_FULL_52_25</name>
    <dbReference type="NCBI Taxonomy" id="1798650"/>
    <lineage>
        <taxon>Bacteria</taxon>
        <taxon>Candidatus Liptoniibacteriota</taxon>
    </lineage>
</organism>
<accession>A0A1G2CEA2</accession>
<dbReference type="AlphaFoldDB" id="A0A1G2CEA2"/>
<name>A0A1G2CEA2_9BACT</name>
<evidence type="ECO:0000313" key="3">
    <source>
        <dbReference type="Proteomes" id="UP000178880"/>
    </source>
</evidence>
<evidence type="ECO:0000313" key="2">
    <source>
        <dbReference type="EMBL" id="OGY99556.1"/>
    </source>
</evidence>
<sequence>MEREFLSTSELAKILGISRIAVFKKIKSGRIKARKIGRNFMIRREDLPEILGTSLGKNDKEIIERVVRKTVKEYGQTLRLLGKE</sequence>